<proteinExistence type="predicted"/>
<keyword evidence="1" id="KW-0238">DNA-binding</keyword>
<accession>A0A518N788</accession>
<feature type="coiled-coil region" evidence="2">
    <location>
        <begin position="88"/>
        <end position="115"/>
    </location>
</feature>
<dbReference type="PRINTS" id="PR00040">
    <property type="entry name" value="HTHMERR"/>
</dbReference>
<dbReference type="Pfam" id="PF13411">
    <property type="entry name" value="MerR_1"/>
    <property type="match status" value="1"/>
</dbReference>
<name>A0A518N788_9GAMM</name>
<sequence length="139" mass="15353">MVQRSAPMQIGQLARRTHVPIDTIRYYESHGILPVPIRRDSGYRSYDDADVARLHFVRRAKALGFTLREISELLQLSGRSGEDMAAVRASAAARLVDVERKLDELARIRDGLRQLVAACPGQGGIQDCPILGALSKEDA</sequence>
<organism evidence="4 5">
    <name type="scientific">Luteimonas granuli</name>
    <dbReference type="NCBI Taxonomy" id="1176533"/>
    <lineage>
        <taxon>Bacteria</taxon>
        <taxon>Pseudomonadati</taxon>
        <taxon>Pseudomonadota</taxon>
        <taxon>Gammaproteobacteria</taxon>
        <taxon>Lysobacterales</taxon>
        <taxon>Lysobacteraceae</taxon>
        <taxon>Luteimonas</taxon>
    </lineage>
</organism>
<dbReference type="GO" id="GO:0003677">
    <property type="term" value="F:DNA binding"/>
    <property type="evidence" value="ECO:0007669"/>
    <property type="project" value="UniProtKB-KW"/>
</dbReference>
<dbReference type="GO" id="GO:0003700">
    <property type="term" value="F:DNA-binding transcription factor activity"/>
    <property type="evidence" value="ECO:0007669"/>
    <property type="project" value="InterPro"/>
</dbReference>
<dbReference type="AlphaFoldDB" id="A0A518N788"/>
<keyword evidence="5" id="KW-1185">Reference proteome</keyword>
<dbReference type="PROSITE" id="PS50937">
    <property type="entry name" value="HTH_MERR_2"/>
    <property type="match status" value="1"/>
</dbReference>
<evidence type="ECO:0000313" key="4">
    <source>
        <dbReference type="EMBL" id="QDW67776.1"/>
    </source>
</evidence>
<keyword evidence="2" id="KW-0175">Coiled coil</keyword>
<dbReference type="SMART" id="SM00422">
    <property type="entry name" value="HTH_MERR"/>
    <property type="match status" value="1"/>
</dbReference>
<dbReference type="CDD" id="cd04770">
    <property type="entry name" value="HTH_HMRTR"/>
    <property type="match status" value="1"/>
</dbReference>
<dbReference type="Gene3D" id="1.10.1660.10">
    <property type="match status" value="1"/>
</dbReference>
<feature type="domain" description="HTH merR-type" evidence="3">
    <location>
        <begin position="7"/>
        <end position="76"/>
    </location>
</feature>
<protein>
    <submittedName>
        <fullName evidence="4">Heavy metal-responsive transcriptional regulator</fullName>
    </submittedName>
</protein>
<gene>
    <name evidence="4" type="ORF">FPZ22_00920</name>
</gene>
<dbReference type="EMBL" id="CP042218">
    <property type="protein sequence ID" value="QDW67776.1"/>
    <property type="molecule type" value="Genomic_DNA"/>
</dbReference>
<evidence type="ECO:0000259" key="3">
    <source>
        <dbReference type="PROSITE" id="PS50937"/>
    </source>
</evidence>
<evidence type="ECO:0000313" key="5">
    <source>
        <dbReference type="Proteomes" id="UP000316584"/>
    </source>
</evidence>
<evidence type="ECO:0000256" key="2">
    <source>
        <dbReference type="SAM" id="Coils"/>
    </source>
</evidence>
<dbReference type="SUPFAM" id="SSF46955">
    <property type="entry name" value="Putative DNA-binding domain"/>
    <property type="match status" value="1"/>
</dbReference>
<reference evidence="4 5" key="1">
    <citation type="submission" date="2019-07" db="EMBL/GenBank/DDBJ databases">
        <title>Full genome sequence of Luteimonas sp. Gr-4.</title>
        <authorList>
            <person name="Im W.-T."/>
        </authorList>
    </citation>
    <scope>NUCLEOTIDE SEQUENCE [LARGE SCALE GENOMIC DNA]</scope>
    <source>
        <strain evidence="4 5">Gr-4</strain>
    </source>
</reference>
<dbReference type="InterPro" id="IPR047057">
    <property type="entry name" value="MerR_fam"/>
</dbReference>
<dbReference type="Proteomes" id="UP000316584">
    <property type="component" value="Chromosome"/>
</dbReference>
<evidence type="ECO:0000256" key="1">
    <source>
        <dbReference type="ARBA" id="ARBA00023125"/>
    </source>
</evidence>
<dbReference type="PANTHER" id="PTHR30204">
    <property type="entry name" value="REDOX-CYCLING DRUG-SENSING TRANSCRIPTIONAL ACTIVATOR SOXR"/>
    <property type="match status" value="1"/>
</dbReference>
<dbReference type="InterPro" id="IPR000551">
    <property type="entry name" value="MerR-type_HTH_dom"/>
</dbReference>
<dbReference type="OrthoDB" id="9808480at2"/>
<dbReference type="InterPro" id="IPR009061">
    <property type="entry name" value="DNA-bd_dom_put_sf"/>
</dbReference>
<dbReference type="KEGG" id="lug:FPZ22_00920"/>
<dbReference type="PANTHER" id="PTHR30204:SF92">
    <property type="entry name" value="HTH-TYPE TRANSCRIPTIONAL REGULATOR ZNTR"/>
    <property type="match status" value="1"/>
</dbReference>